<proteinExistence type="predicted"/>
<evidence type="ECO:0000313" key="3">
    <source>
        <dbReference type="Proteomes" id="UP000550660"/>
    </source>
</evidence>
<accession>A0A7L0ERF1</accession>
<feature type="region of interest" description="Disordered" evidence="1">
    <location>
        <begin position="111"/>
        <end position="284"/>
    </location>
</feature>
<sequence>MLGDILRAPSKAGEAGKPLSKSEEGGLATDPRAEPQHCQTPDSARRIRPKYSREGKSQSLILLPGEDEDTLGVRQDKKRHLEKSEGELPSSFEQRVQVMLHRIGVTKCPAAEGKKQQVGNGSCNQRVGGGGGDIVDSSADSPPSLKARTHSVSTGGSPLCPAFPTDAPEPRPAWKTLRRQLPAKPTAASSNHPPSSLVVAEPGGLPEGREGWSSSLPRPGRSTPAALPRRVSHSGEVGAGTPLPTTPDAEDNRLTASRGTSRRAVSVHEEQLREPECPAALGGTVPVPLRLRRSPVLIRRTKHESLPEPEGEPVPPSDVAGAMPQDWPRAGLEEPQAGVAAEGEQRQALARTVENVEASVAVDQRLPVPGQGEPALGQ</sequence>
<name>A0A7L0ERF1_TROML</name>
<dbReference type="EMBL" id="VXAG01002421">
    <property type="protein sequence ID" value="NXJ85815.1"/>
    <property type="molecule type" value="Genomic_DNA"/>
</dbReference>
<protein>
    <submittedName>
        <fullName evidence="2">CARL2 protein</fullName>
    </submittedName>
</protein>
<feature type="non-terminal residue" evidence="2">
    <location>
        <position position="378"/>
    </location>
</feature>
<evidence type="ECO:0000313" key="2">
    <source>
        <dbReference type="EMBL" id="NXJ85815.1"/>
    </source>
</evidence>
<dbReference type="Proteomes" id="UP000550660">
    <property type="component" value="Unassembled WGS sequence"/>
</dbReference>
<evidence type="ECO:0000256" key="1">
    <source>
        <dbReference type="SAM" id="MobiDB-lite"/>
    </source>
</evidence>
<reference evidence="2 3" key="1">
    <citation type="submission" date="2019-09" db="EMBL/GenBank/DDBJ databases">
        <title>Bird 10,000 Genomes (B10K) Project - Family phase.</title>
        <authorList>
            <person name="Zhang G."/>
        </authorList>
    </citation>
    <scope>NUCLEOTIDE SEQUENCE [LARGE SCALE GENOMIC DNA]</scope>
    <source>
        <strain evidence="2">B10K-DU-007-40</strain>
        <tissue evidence="2">Mixed tissue sample</tissue>
    </source>
</reference>
<feature type="non-terminal residue" evidence="2">
    <location>
        <position position="1"/>
    </location>
</feature>
<organism evidence="2 3">
    <name type="scientific">Trogon melanurus</name>
    <name type="common">Black-tailed trogon</name>
    <dbReference type="NCBI Taxonomy" id="56311"/>
    <lineage>
        <taxon>Eukaryota</taxon>
        <taxon>Metazoa</taxon>
        <taxon>Chordata</taxon>
        <taxon>Craniata</taxon>
        <taxon>Vertebrata</taxon>
        <taxon>Euteleostomi</taxon>
        <taxon>Archelosauria</taxon>
        <taxon>Archosauria</taxon>
        <taxon>Dinosauria</taxon>
        <taxon>Saurischia</taxon>
        <taxon>Theropoda</taxon>
        <taxon>Coelurosauria</taxon>
        <taxon>Aves</taxon>
        <taxon>Neognathae</taxon>
        <taxon>Neoaves</taxon>
        <taxon>Telluraves</taxon>
        <taxon>Coraciimorphae</taxon>
        <taxon>Trogoniformes</taxon>
        <taxon>Trogonidae</taxon>
        <taxon>Trogon</taxon>
    </lineage>
</organism>
<keyword evidence="3" id="KW-1185">Reference proteome</keyword>
<comment type="caution">
    <text evidence="2">The sequence shown here is derived from an EMBL/GenBank/DDBJ whole genome shotgun (WGS) entry which is preliminary data.</text>
</comment>
<feature type="compositionally biased region" description="Basic and acidic residues" evidence="1">
    <location>
        <begin position="266"/>
        <end position="276"/>
    </location>
</feature>
<feature type="region of interest" description="Disordered" evidence="1">
    <location>
        <begin position="300"/>
        <end position="330"/>
    </location>
</feature>
<dbReference type="OrthoDB" id="18598at2759"/>
<gene>
    <name evidence="2" type="primary">Carmil2</name>
    <name evidence="2" type="ORF">TROMEL_R15261</name>
</gene>
<feature type="region of interest" description="Disordered" evidence="1">
    <location>
        <begin position="1"/>
        <end position="90"/>
    </location>
</feature>
<dbReference type="AlphaFoldDB" id="A0A7L0ERF1"/>